<dbReference type="Pfam" id="PF25876">
    <property type="entry name" value="HH_MFP_RND"/>
    <property type="match status" value="1"/>
</dbReference>
<sequence length="381" mass="40490">MKLHRIALLLLIPAFLSACGGDKKSPGMAAPGAMPPPEVDVITVASSSATLTQELPGRLQAVRTAQVRARVEGVVEKRQFEEGSDIAAGKSLYLIEPRTYKADADSAEADVAVARLTVERYKPLLGIKAVSQQEYDQAVAKVKQAEAALAKAKLDLENAKVLAPISGRIGRTMVTEGALVGRGEATLLATIEQLDPIYVNFTQSNADVLRLQQAIKAGKLKRSGQMRVNLVLEDGSLYPQPGKLIFSDLAVDPNTGSIQLRALFPNPKRELLPGTFVRIRVPQAEMDKAIKLPQRAVQISPQGQSVMIVNAEGKATPLPVKTGAMSGADWIIEEGLKGGEQVIVNGLQKARPGNPVKPVPWNPVATLLPAAALPAPAGAKK</sequence>
<dbReference type="RefSeq" id="WP_220636871.1">
    <property type="nucleotide sequence ID" value="NZ_CAJQUM010000001.1"/>
</dbReference>
<dbReference type="InterPro" id="IPR058627">
    <property type="entry name" value="MdtA-like_C"/>
</dbReference>
<accession>A0A916N3I4</accession>
<protein>
    <submittedName>
        <fullName evidence="9">Multidrug efflux system</fullName>
    </submittedName>
</protein>
<feature type="domain" description="Multidrug resistance protein MdtA-like alpha-helical hairpin" evidence="5">
    <location>
        <begin position="98"/>
        <end position="161"/>
    </location>
</feature>
<comment type="similarity">
    <text evidence="2">Belongs to the membrane fusion protein (MFP) (TC 8.A.1) family.</text>
</comment>
<name>A0A916N3I4_9PROT</name>
<dbReference type="InterPro" id="IPR006143">
    <property type="entry name" value="RND_pump_MFP"/>
</dbReference>
<dbReference type="Pfam" id="PF25967">
    <property type="entry name" value="RND-MFP_C"/>
    <property type="match status" value="1"/>
</dbReference>
<evidence type="ECO:0000256" key="3">
    <source>
        <dbReference type="SAM" id="Coils"/>
    </source>
</evidence>
<feature type="coiled-coil region" evidence="3">
    <location>
        <begin position="128"/>
        <end position="162"/>
    </location>
</feature>
<feature type="signal peptide" evidence="4">
    <location>
        <begin position="1"/>
        <end position="20"/>
    </location>
</feature>
<keyword evidence="10" id="KW-1185">Reference proteome</keyword>
<dbReference type="Gene3D" id="1.10.287.470">
    <property type="entry name" value="Helix hairpin bin"/>
    <property type="match status" value="1"/>
</dbReference>
<dbReference type="PROSITE" id="PS51257">
    <property type="entry name" value="PROKAR_LIPOPROTEIN"/>
    <property type="match status" value="1"/>
</dbReference>
<dbReference type="PANTHER" id="PTHR30158">
    <property type="entry name" value="ACRA/E-RELATED COMPONENT OF DRUG EFFLUX TRANSPORTER"/>
    <property type="match status" value="1"/>
</dbReference>
<dbReference type="EMBL" id="CAJQUM010000001">
    <property type="protein sequence ID" value="CAG4885086.1"/>
    <property type="molecule type" value="Genomic_DNA"/>
</dbReference>
<feature type="domain" description="Multidrug resistance protein MdtA-like barrel-sandwich hybrid" evidence="6">
    <location>
        <begin position="63"/>
        <end position="191"/>
    </location>
</feature>
<dbReference type="Pfam" id="PF25944">
    <property type="entry name" value="Beta-barrel_RND"/>
    <property type="match status" value="1"/>
</dbReference>
<evidence type="ECO:0000259" key="8">
    <source>
        <dbReference type="Pfam" id="PF25967"/>
    </source>
</evidence>
<dbReference type="InterPro" id="IPR058626">
    <property type="entry name" value="MdtA-like_b-barrel"/>
</dbReference>
<keyword evidence="3" id="KW-0175">Coiled coil</keyword>
<keyword evidence="4" id="KW-0732">Signal</keyword>
<dbReference type="Proteomes" id="UP000742786">
    <property type="component" value="Unassembled WGS sequence"/>
</dbReference>
<evidence type="ECO:0000259" key="5">
    <source>
        <dbReference type="Pfam" id="PF25876"/>
    </source>
</evidence>
<dbReference type="Gene3D" id="2.40.420.20">
    <property type="match status" value="1"/>
</dbReference>
<gene>
    <name evidence="9" type="primary">acrA</name>
    <name evidence="9" type="ORF">GTOL_12969</name>
</gene>
<evidence type="ECO:0000313" key="10">
    <source>
        <dbReference type="Proteomes" id="UP000742786"/>
    </source>
</evidence>
<dbReference type="FunFam" id="2.40.420.20:FF:000001">
    <property type="entry name" value="Efflux RND transporter periplasmic adaptor subunit"/>
    <property type="match status" value="1"/>
</dbReference>
<dbReference type="InterPro" id="IPR058625">
    <property type="entry name" value="MdtA-like_BSH"/>
</dbReference>
<dbReference type="Pfam" id="PF25917">
    <property type="entry name" value="BSH_RND"/>
    <property type="match status" value="1"/>
</dbReference>
<dbReference type="NCBIfam" id="TIGR01730">
    <property type="entry name" value="RND_mfp"/>
    <property type="match status" value="1"/>
</dbReference>
<dbReference type="GO" id="GO:0046677">
    <property type="term" value="P:response to antibiotic"/>
    <property type="evidence" value="ECO:0007669"/>
    <property type="project" value="TreeGrafter"/>
</dbReference>
<feature type="chain" id="PRO_5037525093" evidence="4">
    <location>
        <begin position="21"/>
        <end position="381"/>
    </location>
</feature>
<evidence type="ECO:0000256" key="4">
    <source>
        <dbReference type="SAM" id="SignalP"/>
    </source>
</evidence>
<dbReference type="PANTHER" id="PTHR30158:SF3">
    <property type="entry name" value="MULTIDRUG EFFLUX PUMP SUBUNIT ACRA-RELATED"/>
    <property type="match status" value="1"/>
</dbReference>
<dbReference type="SUPFAM" id="SSF111369">
    <property type="entry name" value="HlyD-like secretion proteins"/>
    <property type="match status" value="1"/>
</dbReference>
<evidence type="ECO:0000259" key="7">
    <source>
        <dbReference type="Pfam" id="PF25944"/>
    </source>
</evidence>
<dbReference type="GO" id="GO:0005886">
    <property type="term" value="C:plasma membrane"/>
    <property type="evidence" value="ECO:0007669"/>
    <property type="project" value="UniProtKB-SubCell"/>
</dbReference>
<dbReference type="InterPro" id="IPR058624">
    <property type="entry name" value="MdtA-like_HH"/>
</dbReference>
<proteinExistence type="inferred from homology"/>
<evidence type="ECO:0000256" key="1">
    <source>
        <dbReference type="ARBA" id="ARBA00004196"/>
    </source>
</evidence>
<comment type="caution">
    <text evidence="9">The sequence shown here is derived from an EMBL/GenBank/DDBJ whole genome shotgun (WGS) entry which is preliminary data.</text>
</comment>
<reference evidence="9" key="1">
    <citation type="submission" date="2021-04" db="EMBL/GenBank/DDBJ databases">
        <authorList>
            <person name="Hornung B."/>
        </authorList>
    </citation>
    <scope>NUCLEOTIDE SEQUENCE</scope>
    <source>
        <strain evidence="9">G5G6</strain>
    </source>
</reference>
<dbReference type="GO" id="GO:0022857">
    <property type="term" value="F:transmembrane transporter activity"/>
    <property type="evidence" value="ECO:0007669"/>
    <property type="project" value="InterPro"/>
</dbReference>
<dbReference type="AlphaFoldDB" id="A0A916N3I4"/>
<dbReference type="Gene3D" id="2.40.50.100">
    <property type="match status" value="1"/>
</dbReference>
<dbReference type="Gene3D" id="2.40.30.170">
    <property type="match status" value="1"/>
</dbReference>
<evidence type="ECO:0000256" key="2">
    <source>
        <dbReference type="ARBA" id="ARBA00009477"/>
    </source>
</evidence>
<organism evidence="9 10">
    <name type="scientific">Georgfuchsia toluolica</name>
    <dbReference type="NCBI Taxonomy" id="424218"/>
    <lineage>
        <taxon>Bacteria</taxon>
        <taxon>Pseudomonadati</taxon>
        <taxon>Pseudomonadota</taxon>
        <taxon>Betaproteobacteria</taxon>
        <taxon>Nitrosomonadales</taxon>
        <taxon>Sterolibacteriaceae</taxon>
        <taxon>Georgfuchsia</taxon>
    </lineage>
</organism>
<evidence type="ECO:0000313" key="9">
    <source>
        <dbReference type="EMBL" id="CAG4885086.1"/>
    </source>
</evidence>
<feature type="domain" description="Multidrug resistance protein MdtA-like C-terminal permuted SH3" evidence="8">
    <location>
        <begin position="289"/>
        <end position="349"/>
    </location>
</feature>
<comment type="subcellular location">
    <subcellularLocation>
        <location evidence="1">Cell envelope</location>
    </subcellularLocation>
</comment>
<feature type="domain" description="Multidrug resistance protein MdtA-like beta-barrel" evidence="7">
    <location>
        <begin position="196"/>
        <end position="282"/>
    </location>
</feature>
<evidence type="ECO:0000259" key="6">
    <source>
        <dbReference type="Pfam" id="PF25917"/>
    </source>
</evidence>